<evidence type="ECO:0000259" key="1">
    <source>
        <dbReference type="Pfam" id="PF22763"/>
    </source>
</evidence>
<name>A0A1G2HW70_9BACT</name>
<dbReference type="Pfam" id="PF22763">
    <property type="entry name" value="NrS1-1_pol-like_HBD"/>
    <property type="match status" value="1"/>
</dbReference>
<dbReference type="EMBL" id="MHOP01000005">
    <property type="protein sequence ID" value="OGZ66460.1"/>
    <property type="molecule type" value="Genomic_DNA"/>
</dbReference>
<dbReference type="Proteomes" id="UP000178774">
    <property type="component" value="Unassembled WGS sequence"/>
</dbReference>
<dbReference type="SUPFAM" id="SSF46785">
    <property type="entry name" value="Winged helix' DNA-binding domain"/>
    <property type="match status" value="1"/>
</dbReference>
<dbReference type="AlphaFoldDB" id="A0A1G2HW70"/>
<protein>
    <recommendedName>
        <fullName evidence="1">NrS-1 polymerase-like HBD domain-containing protein</fullName>
    </recommendedName>
</protein>
<organism evidence="2 3">
    <name type="scientific">Candidatus Staskawiczbacteria bacterium RIFCSPHIGHO2_01_FULL_41_41</name>
    <dbReference type="NCBI Taxonomy" id="1802203"/>
    <lineage>
        <taxon>Bacteria</taxon>
        <taxon>Candidatus Staskawicziibacteriota</taxon>
    </lineage>
</organism>
<evidence type="ECO:0000313" key="2">
    <source>
        <dbReference type="EMBL" id="OGZ66460.1"/>
    </source>
</evidence>
<gene>
    <name evidence="2" type="ORF">A2822_01815</name>
</gene>
<sequence length="844" mass="95213">MYINYSTILCEEIELSEWVNIKIINPFLGFKETYGLSEPSDEYWVNWRLEMRNAKKTKVPYMPNGKLASTTDPVTWSTFDEVIAAQSRFSGIGIVFTGLLLGIDVDKCLEGRDITHEQRKKIAELITRANTYTEVSPSGTGLHLFLKLTAPLNLKANRHGNFEAYTLGRYFTVTQNFYQDIKSVRLVTPEEAESLLSIIGYPWEKGEQPKNTLHSPTSKEIELSDDVVLQKMFASKNGSAIKLLYNGDTSEFDGDESVADASLCSHLAFWVGKDASRIESLWLASPLGNREKTQQRKDYRDHTVEFAIQHCTGVYDNSVSMEKIEGMLEQIPVDMSKLKLMEVLSPIFQALIHIERTTAELFILNNIKEHFSITKADAQKYIPHLNNLRLKSLAADKEEREKEEKLPLLARDIDYGEVFDAISEIGIIHESTLKIITAVIISSQLRCNPPLWLFLIGVPSSLKTELVGLFSATDEVYTLDTLTENAFASGFVPKDGKEPQDLLPLIDNKAFIIKDLNTLFSLNEETVKKILGDLTSIFDGKFEKFTATRGLISYSSLFSMIGCITPSILIKHYNYATQLGPRFLFLRLPELDSDEMNQSLENFWNEKNRKEKIIKTRQIVSSYCTQLIKKIKQYEPADETKEIQDKISDISLLICRARGIAITQKSSFTDEKTGKKVEYYEINNFQVEQPWRIINQLKSLLQILSFINGNAGVGEDEINVIRPVILSTMPVDRSEVMGILVKTCGRSATEIGKQVGKSGKTARRTLKELEALGLVDWYQDPSNTSGKAAKLYFVSDKFASILQAPMPSPECLSLSKIVADVNTAIFDEAEYEIEDTNPQLPVNG</sequence>
<dbReference type="InterPro" id="IPR054468">
    <property type="entry name" value="NrSPol-like_HBD"/>
</dbReference>
<accession>A0A1G2HW70</accession>
<reference evidence="2 3" key="1">
    <citation type="journal article" date="2016" name="Nat. Commun.">
        <title>Thousands of microbial genomes shed light on interconnected biogeochemical processes in an aquifer system.</title>
        <authorList>
            <person name="Anantharaman K."/>
            <person name="Brown C.T."/>
            <person name="Hug L.A."/>
            <person name="Sharon I."/>
            <person name="Castelle C.J."/>
            <person name="Probst A.J."/>
            <person name="Thomas B.C."/>
            <person name="Singh A."/>
            <person name="Wilkins M.J."/>
            <person name="Karaoz U."/>
            <person name="Brodie E.L."/>
            <person name="Williams K.H."/>
            <person name="Hubbard S.S."/>
            <person name="Banfield J.F."/>
        </authorList>
    </citation>
    <scope>NUCLEOTIDE SEQUENCE [LARGE SCALE GENOMIC DNA]</scope>
</reference>
<comment type="caution">
    <text evidence="2">The sequence shown here is derived from an EMBL/GenBank/DDBJ whole genome shotgun (WGS) entry which is preliminary data.</text>
</comment>
<feature type="domain" description="NrS-1 polymerase-like HBD" evidence="1">
    <location>
        <begin position="257"/>
        <end position="316"/>
    </location>
</feature>
<proteinExistence type="predicted"/>
<evidence type="ECO:0000313" key="3">
    <source>
        <dbReference type="Proteomes" id="UP000178774"/>
    </source>
</evidence>
<dbReference type="InterPro" id="IPR036390">
    <property type="entry name" value="WH_DNA-bd_sf"/>
</dbReference>